<reference evidence="1" key="2">
    <citation type="journal article" date="2023" name="Plants (Basel)">
        <title>Annotation of the Turnera subulata (Passifloraceae) Draft Genome Reveals the S-Locus Evolved after the Divergence of Turneroideae from Passifloroideae in a Stepwise Manner.</title>
        <authorList>
            <person name="Henning P.M."/>
            <person name="Roalson E.H."/>
            <person name="Mir W."/>
            <person name="McCubbin A.G."/>
            <person name="Shore J.S."/>
        </authorList>
    </citation>
    <scope>NUCLEOTIDE SEQUENCE</scope>
    <source>
        <strain evidence="1">F60SS</strain>
    </source>
</reference>
<reference evidence="1" key="1">
    <citation type="submission" date="2022-02" db="EMBL/GenBank/DDBJ databases">
        <authorList>
            <person name="Henning P.M."/>
            <person name="McCubbin A.G."/>
            <person name="Shore J.S."/>
        </authorList>
    </citation>
    <scope>NUCLEOTIDE SEQUENCE</scope>
    <source>
        <strain evidence="1">F60SS</strain>
        <tissue evidence="1">Leaves</tissue>
    </source>
</reference>
<dbReference type="OrthoDB" id="1849062at2759"/>
<sequence>MMSDNNSNIGGDKLRAAFGMEFQVANTDVTENHIRNFTWMFLVDGCALLYFSWCLMVEDRVSKKVGLSRTQGKQRRSSRNMAIPTNILFGVTELKASGAEFKRSKTNSLVKAISFRPRWLFGTVRLSLLRISDDSVPTFLNLIAYEMCPDFMNEYEAISYICFLDSLTNELEDVLRKAHNS</sequence>
<organism evidence="1 2">
    <name type="scientific">Turnera subulata</name>
    <dbReference type="NCBI Taxonomy" id="218843"/>
    <lineage>
        <taxon>Eukaryota</taxon>
        <taxon>Viridiplantae</taxon>
        <taxon>Streptophyta</taxon>
        <taxon>Embryophyta</taxon>
        <taxon>Tracheophyta</taxon>
        <taxon>Spermatophyta</taxon>
        <taxon>Magnoliopsida</taxon>
        <taxon>eudicotyledons</taxon>
        <taxon>Gunneridae</taxon>
        <taxon>Pentapetalae</taxon>
        <taxon>rosids</taxon>
        <taxon>fabids</taxon>
        <taxon>Malpighiales</taxon>
        <taxon>Passifloraceae</taxon>
        <taxon>Turnera</taxon>
    </lineage>
</organism>
<dbReference type="PANTHER" id="PTHR31549">
    <property type="entry name" value="PROTEIN, PUTATIVE (DUF247)-RELATED-RELATED"/>
    <property type="match status" value="1"/>
</dbReference>
<proteinExistence type="predicted"/>
<dbReference type="EMBL" id="JAKUCV010005709">
    <property type="protein sequence ID" value="KAJ4830186.1"/>
    <property type="molecule type" value="Genomic_DNA"/>
</dbReference>
<dbReference type="Proteomes" id="UP001141552">
    <property type="component" value="Unassembled WGS sequence"/>
</dbReference>
<keyword evidence="2" id="KW-1185">Reference proteome</keyword>
<evidence type="ECO:0000313" key="1">
    <source>
        <dbReference type="EMBL" id="KAJ4830186.1"/>
    </source>
</evidence>
<name>A0A9Q0FEZ0_9ROSI</name>
<dbReference type="InterPro" id="IPR004158">
    <property type="entry name" value="DUF247_pln"/>
</dbReference>
<protein>
    <submittedName>
        <fullName evidence="1">Uncharacterized protein</fullName>
    </submittedName>
</protein>
<gene>
    <name evidence="1" type="ORF">Tsubulata_046690</name>
</gene>
<accession>A0A9Q0FEZ0</accession>
<evidence type="ECO:0000313" key="2">
    <source>
        <dbReference type="Proteomes" id="UP001141552"/>
    </source>
</evidence>
<comment type="caution">
    <text evidence="1">The sequence shown here is derived from an EMBL/GenBank/DDBJ whole genome shotgun (WGS) entry which is preliminary data.</text>
</comment>
<dbReference type="PANTHER" id="PTHR31549:SF149">
    <property type="entry name" value="ISOPRENOID SYNTHASE DOMAIN-CONTAINING PROTEIN"/>
    <property type="match status" value="1"/>
</dbReference>
<dbReference type="Pfam" id="PF03140">
    <property type="entry name" value="DUF247"/>
    <property type="match status" value="1"/>
</dbReference>
<dbReference type="AlphaFoldDB" id="A0A9Q0FEZ0"/>